<keyword evidence="3" id="KW-0804">Transcription</keyword>
<dbReference type="PANTHER" id="PTHR21277:SF5">
    <property type="entry name" value="TRANSCRIPTIONAL ADAPTER 1"/>
    <property type="match status" value="1"/>
</dbReference>
<keyword evidence="4" id="KW-0539">Nucleus</keyword>
<dbReference type="GO" id="GO:0005634">
    <property type="term" value="C:nucleus"/>
    <property type="evidence" value="ECO:0007669"/>
    <property type="project" value="UniProtKB-SubCell"/>
</dbReference>
<reference evidence="6" key="1">
    <citation type="submission" date="2020-02" db="EMBL/GenBank/DDBJ databases">
        <authorList>
            <person name="Palmer J.M."/>
        </authorList>
    </citation>
    <scope>NUCLEOTIDE SEQUENCE</scope>
    <source>
        <strain evidence="6">EPUS1.4</strain>
        <tissue evidence="6">Thallus</tissue>
    </source>
</reference>
<comment type="subcellular location">
    <subcellularLocation>
        <location evidence="1">Nucleus</location>
    </subcellularLocation>
</comment>
<dbReference type="GO" id="GO:0000124">
    <property type="term" value="C:SAGA complex"/>
    <property type="evidence" value="ECO:0007669"/>
    <property type="project" value="TreeGrafter"/>
</dbReference>
<dbReference type="GO" id="GO:0003713">
    <property type="term" value="F:transcription coactivator activity"/>
    <property type="evidence" value="ECO:0007669"/>
    <property type="project" value="TreeGrafter"/>
</dbReference>
<dbReference type="OrthoDB" id="10264870at2759"/>
<keyword evidence="2" id="KW-0805">Transcription regulation</keyword>
<evidence type="ECO:0000256" key="2">
    <source>
        <dbReference type="ARBA" id="ARBA00023015"/>
    </source>
</evidence>
<comment type="caution">
    <text evidence="6">The sequence shown here is derived from an EMBL/GenBank/DDBJ whole genome shotgun (WGS) entry which is preliminary data.</text>
</comment>
<dbReference type="InterPro" id="IPR024738">
    <property type="entry name" value="Hfi1/Tada1"/>
</dbReference>
<gene>
    <name evidence="6" type="ORF">GJ744_010596</name>
</gene>
<evidence type="ECO:0008006" key="8">
    <source>
        <dbReference type="Google" id="ProtNLM"/>
    </source>
</evidence>
<dbReference type="Pfam" id="PF12767">
    <property type="entry name" value="SAGA-Tad1"/>
    <property type="match status" value="1"/>
</dbReference>
<name>A0A8H7AY10_9EURO</name>
<evidence type="ECO:0000256" key="1">
    <source>
        <dbReference type="ARBA" id="ARBA00004123"/>
    </source>
</evidence>
<dbReference type="AlphaFoldDB" id="A0A8H7AY10"/>
<dbReference type="GO" id="GO:0006357">
    <property type="term" value="P:regulation of transcription by RNA polymerase II"/>
    <property type="evidence" value="ECO:0007669"/>
    <property type="project" value="TreeGrafter"/>
</dbReference>
<evidence type="ECO:0000256" key="5">
    <source>
        <dbReference type="SAM" id="MobiDB-lite"/>
    </source>
</evidence>
<accession>A0A8H7AY10</accession>
<dbReference type="PANTHER" id="PTHR21277">
    <property type="entry name" value="TRANSCRIPTIONAL ADAPTER 1"/>
    <property type="match status" value="1"/>
</dbReference>
<evidence type="ECO:0000256" key="3">
    <source>
        <dbReference type="ARBA" id="ARBA00023163"/>
    </source>
</evidence>
<protein>
    <recommendedName>
        <fullName evidence="8">Transcriptional coactivator HFI1/ADA1</fullName>
    </recommendedName>
</protein>
<keyword evidence="7" id="KW-1185">Reference proteome</keyword>
<feature type="compositionally biased region" description="Low complexity" evidence="5">
    <location>
        <begin position="391"/>
        <end position="402"/>
    </location>
</feature>
<dbReference type="Proteomes" id="UP000606974">
    <property type="component" value="Unassembled WGS sequence"/>
</dbReference>
<organism evidence="6 7">
    <name type="scientific">Endocarpon pusillum</name>
    <dbReference type="NCBI Taxonomy" id="364733"/>
    <lineage>
        <taxon>Eukaryota</taxon>
        <taxon>Fungi</taxon>
        <taxon>Dikarya</taxon>
        <taxon>Ascomycota</taxon>
        <taxon>Pezizomycotina</taxon>
        <taxon>Eurotiomycetes</taxon>
        <taxon>Chaetothyriomycetidae</taxon>
        <taxon>Verrucariales</taxon>
        <taxon>Verrucariaceae</taxon>
        <taxon>Endocarpon</taxon>
    </lineage>
</organism>
<sequence length="452" mass="48755">MSTTIETFNPAALSRADSIPTSLQVNKTVAASSSKNAKYGNGAIPQRIDFETLYTDLKALIGSHWSTYQDALSKFVLGRLSATEFSDLTDSFLLGSPQTEHAHNSLICAILYNVSREKPDHLGPAIWVTAATDKSSTAGPSKPSIASDAGEQRLKVEVMALPARDRRRLKGLGSGGDRPEDDSSLKRKYEDYYQAGKIRVPENVPPSAGGLNKTNWDLEIRKRYTQPLFSETLEFPDAAGIFSRMIPICYEESVASGSSMPCAELVAVATETYVKDLLSSVFNRTRANGPKYDNGAAGGVSTGAYLRQLEREEHDFRNGKIQKGRDSGLLPVENREAVARRPIGITDLKVAGGVGRGLWNGMPLIGSRVAEAAYGNEFDDVAEERRRAEEATAAAASGGAAALKNQHPHTTSEHPTTDEMDVDDDDYGWPGGGAADREALGSLLKDCLSIRA</sequence>
<evidence type="ECO:0000256" key="4">
    <source>
        <dbReference type="ARBA" id="ARBA00023242"/>
    </source>
</evidence>
<dbReference type="EMBL" id="JAACFV010000007">
    <property type="protein sequence ID" value="KAF7513200.1"/>
    <property type="molecule type" value="Genomic_DNA"/>
</dbReference>
<feature type="region of interest" description="Disordered" evidence="5">
    <location>
        <begin position="384"/>
        <end position="433"/>
    </location>
</feature>
<proteinExistence type="predicted"/>
<evidence type="ECO:0000313" key="6">
    <source>
        <dbReference type="EMBL" id="KAF7513200.1"/>
    </source>
</evidence>
<evidence type="ECO:0000313" key="7">
    <source>
        <dbReference type="Proteomes" id="UP000606974"/>
    </source>
</evidence>
<feature type="compositionally biased region" description="Acidic residues" evidence="5">
    <location>
        <begin position="418"/>
        <end position="427"/>
    </location>
</feature>